<gene>
    <name evidence="8" type="ORF">CTI12_AA214260</name>
</gene>
<evidence type="ECO:0000259" key="7">
    <source>
        <dbReference type="PROSITE" id="PS51525"/>
    </source>
</evidence>
<dbReference type="Gene3D" id="1.20.1270.220">
    <property type="match status" value="1"/>
</dbReference>
<keyword evidence="9" id="KW-1185">Reference proteome</keyword>
<evidence type="ECO:0000313" key="8">
    <source>
        <dbReference type="EMBL" id="PWA78728.1"/>
    </source>
</evidence>
<dbReference type="SMART" id="SM00297">
    <property type="entry name" value="BROMO"/>
    <property type="match status" value="1"/>
</dbReference>
<keyword evidence="1" id="KW-0805">Transcription regulation</keyword>
<feature type="region of interest" description="Disordered" evidence="5">
    <location>
        <begin position="336"/>
        <end position="367"/>
    </location>
</feature>
<feature type="region of interest" description="Disordered" evidence="5">
    <location>
        <begin position="387"/>
        <end position="432"/>
    </location>
</feature>
<dbReference type="EMBL" id="PKPP01001951">
    <property type="protein sequence ID" value="PWA78728.1"/>
    <property type="molecule type" value="Genomic_DNA"/>
</dbReference>
<evidence type="ECO:0000256" key="4">
    <source>
        <dbReference type="PROSITE-ProRule" id="PRU00035"/>
    </source>
</evidence>
<dbReference type="PROSITE" id="PS00633">
    <property type="entry name" value="BROMODOMAIN_1"/>
    <property type="match status" value="1"/>
</dbReference>
<dbReference type="AlphaFoldDB" id="A0A2U1NZ16"/>
<dbReference type="InterPro" id="IPR027353">
    <property type="entry name" value="NET_dom"/>
</dbReference>
<evidence type="ECO:0000256" key="3">
    <source>
        <dbReference type="ARBA" id="ARBA00023163"/>
    </source>
</evidence>
<feature type="compositionally biased region" description="Low complexity" evidence="5">
    <location>
        <begin position="586"/>
        <end position="621"/>
    </location>
</feature>
<feature type="compositionally biased region" description="Acidic residues" evidence="5">
    <location>
        <begin position="546"/>
        <end position="557"/>
    </location>
</feature>
<dbReference type="PROSITE" id="PS50014">
    <property type="entry name" value="BROMODOMAIN_2"/>
    <property type="match status" value="1"/>
</dbReference>
<dbReference type="InterPro" id="IPR018359">
    <property type="entry name" value="Bromodomain_CS"/>
</dbReference>
<feature type="domain" description="NET" evidence="7">
    <location>
        <begin position="424"/>
        <end position="505"/>
    </location>
</feature>
<feature type="domain" description="Bromo" evidence="6">
    <location>
        <begin position="184"/>
        <end position="256"/>
    </location>
</feature>
<dbReference type="Proteomes" id="UP000245207">
    <property type="component" value="Unassembled WGS sequence"/>
</dbReference>
<dbReference type="InterPro" id="IPR001487">
    <property type="entry name" value="Bromodomain"/>
</dbReference>
<comment type="caution">
    <text evidence="8">The sequence shown here is derived from an EMBL/GenBank/DDBJ whole genome shotgun (WGS) entry which is preliminary data.</text>
</comment>
<dbReference type="Pfam" id="PF00439">
    <property type="entry name" value="Bromodomain"/>
    <property type="match status" value="1"/>
</dbReference>
<feature type="compositionally biased region" description="Gly residues" evidence="5">
    <location>
        <begin position="572"/>
        <end position="585"/>
    </location>
</feature>
<reference evidence="8 9" key="1">
    <citation type="journal article" date="2018" name="Mol. Plant">
        <title>The genome of Artemisia annua provides insight into the evolution of Asteraceae family and artemisinin biosynthesis.</title>
        <authorList>
            <person name="Shen Q."/>
            <person name="Zhang L."/>
            <person name="Liao Z."/>
            <person name="Wang S."/>
            <person name="Yan T."/>
            <person name="Shi P."/>
            <person name="Liu M."/>
            <person name="Fu X."/>
            <person name="Pan Q."/>
            <person name="Wang Y."/>
            <person name="Lv Z."/>
            <person name="Lu X."/>
            <person name="Zhang F."/>
            <person name="Jiang W."/>
            <person name="Ma Y."/>
            <person name="Chen M."/>
            <person name="Hao X."/>
            <person name="Li L."/>
            <person name="Tang Y."/>
            <person name="Lv G."/>
            <person name="Zhou Y."/>
            <person name="Sun X."/>
            <person name="Brodelius P.E."/>
            <person name="Rose J.K.C."/>
            <person name="Tang K."/>
        </authorList>
    </citation>
    <scope>NUCLEOTIDE SEQUENCE [LARGE SCALE GENOMIC DNA]</scope>
    <source>
        <strain evidence="9">cv. Huhao1</strain>
        <tissue evidence="8">Leaf</tissue>
    </source>
</reference>
<evidence type="ECO:0000256" key="1">
    <source>
        <dbReference type="ARBA" id="ARBA00023015"/>
    </source>
</evidence>
<dbReference type="OrthoDB" id="21449at2759"/>
<dbReference type="Gene3D" id="1.20.920.10">
    <property type="entry name" value="Bromodomain-like"/>
    <property type="match status" value="1"/>
</dbReference>
<dbReference type="InterPro" id="IPR038336">
    <property type="entry name" value="NET_sf"/>
</dbReference>
<dbReference type="PANTHER" id="PTHR45926">
    <property type="entry name" value="OSJNBA0053K19.4 PROTEIN"/>
    <property type="match status" value="1"/>
</dbReference>
<feature type="region of interest" description="Disordered" evidence="5">
    <location>
        <begin position="528"/>
        <end position="629"/>
    </location>
</feature>
<dbReference type="SUPFAM" id="SSF47370">
    <property type="entry name" value="Bromodomain"/>
    <property type="match status" value="1"/>
</dbReference>
<evidence type="ECO:0000256" key="2">
    <source>
        <dbReference type="ARBA" id="ARBA00023117"/>
    </source>
</evidence>
<feature type="region of interest" description="Disordered" evidence="5">
    <location>
        <begin position="1"/>
        <end position="47"/>
    </location>
</feature>
<evidence type="ECO:0000256" key="5">
    <source>
        <dbReference type="SAM" id="MobiDB-lite"/>
    </source>
</evidence>
<feature type="compositionally biased region" description="Basic and acidic residues" evidence="5">
    <location>
        <begin position="346"/>
        <end position="357"/>
    </location>
</feature>
<feature type="compositionally biased region" description="Basic and acidic residues" evidence="5">
    <location>
        <begin position="531"/>
        <end position="545"/>
    </location>
</feature>
<proteinExistence type="predicted"/>
<evidence type="ECO:0000259" key="6">
    <source>
        <dbReference type="PROSITE" id="PS50014"/>
    </source>
</evidence>
<dbReference type="Pfam" id="PF17035">
    <property type="entry name" value="BET"/>
    <property type="match status" value="1"/>
</dbReference>
<keyword evidence="2 4" id="KW-0103">Bromodomain</keyword>
<keyword evidence="3" id="KW-0804">Transcription</keyword>
<sequence length="629" mass="68971">MSTVLASRNNHNHNHHQSSYMGEIPNYMNPNNPNPNRNPKPKSKKIKHFSNNHHVKKDSAGDAYSFNQRPVENNTSINGFDCGGYVSYKVGSCSRSEINELRKKLVSDLERIRKLNDRIQSGEFEFSNTPGKRSVNGGKFKKVGTGNKRPLSSFREMGNNGDGGIGVMDEEMLKKCKQVLTKLMKHKMSWVFKAPVDVVGLGLHDYHQIIKRPMDLGTVKSNLSKGFYSNVGDFAADVRLVFENAMLYNPRTDDVHGMADQMLRIFEDLFRPIQAKLAKSNDRGNGNERVGNVHGMGNNVRVFDMANERVVNVNDMVNDVVNEVNRVNEFSAVDELDGSSWDDVQTPERTKKAKSEAKSSGFPVASKQIHSTASNAVNAVIPPVVHSPVRMPSRTPSPMQVTEPVKPSNTSTMTKTVFPKLPKPRAKDPNKREMNMEEKQKLGLGLQSMPPEKMPQLLQIIRKRNDQLAQEGDEIELDIEALDTETLWELDRFVTNWKKFVSKTKRQALMVNSASAVAAPSVSADIDDVPMSEKMDGVKKSKKDAGEEDVDIGDEMPESSFPHVEIEKDDGGGGQGQAVTGGGQGNNDNNASSSSSGSSSSSSSGSSSSSDSDSGSSSGSDSDADDAQS</sequence>
<name>A0A2U1NZ16_ARTAN</name>
<accession>A0A2U1NZ16</accession>
<dbReference type="PROSITE" id="PS51525">
    <property type="entry name" value="NET"/>
    <property type="match status" value="1"/>
</dbReference>
<dbReference type="InterPro" id="IPR036427">
    <property type="entry name" value="Bromodomain-like_sf"/>
</dbReference>
<organism evidence="8 9">
    <name type="scientific">Artemisia annua</name>
    <name type="common">Sweet wormwood</name>
    <dbReference type="NCBI Taxonomy" id="35608"/>
    <lineage>
        <taxon>Eukaryota</taxon>
        <taxon>Viridiplantae</taxon>
        <taxon>Streptophyta</taxon>
        <taxon>Embryophyta</taxon>
        <taxon>Tracheophyta</taxon>
        <taxon>Spermatophyta</taxon>
        <taxon>Magnoliopsida</taxon>
        <taxon>eudicotyledons</taxon>
        <taxon>Gunneridae</taxon>
        <taxon>Pentapetalae</taxon>
        <taxon>asterids</taxon>
        <taxon>campanulids</taxon>
        <taxon>Asterales</taxon>
        <taxon>Asteraceae</taxon>
        <taxon>Asteroideae</taxon>
        <taxon>Anthemideae</taxon>
        <taxon>Artemisiinae</taxon>
        <taxon>Artemisia</taxon>
    </lineage>
</organism>
<dbReference type="PRINTS" id="PR00503">
    <property type="entry name" value="BROMODOMAIN"/>
</dbReference>
<evidence type="ECO:0000313" key="9">
    <source>
        <dbReference type="Proteomes" id="UP000245207"/>
    </source>
</evidence>
<protein>
    <submittedName>
        <fullName evidence="8">Bromodomain, NET domain protein</fullName>
    </submittedName>
</protein>